<keyword evidence="7" id="KW-1015">Disulfide bond</keyword>
<evidence type="ECO:0000256" key="9">
    <source>
        <dbReference type="RuleBase" id="RU371123"/>
    </source>
</evidence>
<evidence type="ECO:0000256" key="2">
    <source>
        <dbReference type="ARBA" id="ARBA00004569"/>
    </source>
</evidence>
<dbReference type="PANTHER" id="PTHR12645">
    <property type="entry name" value="ALR/ERV"/>
    <property type="match status" value="1"/>
</dbReference>
<evidence type="ECO:0000259" key="11">
    <source>
        <dbReference type="PROSITE" id="PS51324"/>
    </source>
</evidence>
<proteinExistence type="predicted"/>
<evidence type="ECO:0000313" key="13">
    <source>
        <dbReference type="WBParaSite" id="jg25356"/>
    </source>
</evidence>
<dbReference type="FunFam" id="1.20.120.310:FF:000003">
    <property type="entry name" value="Sulfhydryl oxidase"/>
    <property type="match status" value="1"/>
</dbReference>
<accession>A0A915DZJ8</accession>
<comment type="cofactor">
    <cofactor evidence="1 9">
        <name>FAD</name>
        <dbReference type="ChEBI" id="CHEBI:57692"/>
    </cofactor>
</comment>
<dbReference type="GO" id="GO:0016971">
    <property type="term" value="F:flavin-dependent sulfhydryl oxidase activity"/>
    <property type="evidence" value="ECO:0007669"/>
    <property type="project" value="InterPro"/>
</dbReference>
<evidence type="ECO:0000256" key="6">
    <source>
        <dbReference type="ARBA" id="ARBA00023128"/>
    </source>
</evidence>
<dbReference type="Gene3D" id="1.20.120.310">
    <property type="entry name" value="ERV/ALR sulfhydryl oxidase domain"/>
    <property type="match status" value="1"/>
</dbReference>
<keyword evidence="12" id="KW-1185">Reference proteome</keyword>
<feature type="domain" description="ERV/ALR sulfhydryl oxidase" evidence="11">
    <location>
        <begin position="35"/>
        <end position="135"/>
    </location>
</feature>
<dbReference type="GO" id="GO:0005758">
    <property type="term" value="C:mitochondrial intermembrane space"/>
    <property type="evidence" value="ECO:0007669"/>
    <property type="project" value="UniProtKB-SubCell"/>
</dbReference>
<dbReference type="WBParaSite" id="jg25356">
    <property type="protein sequence ID" value="jg25356"/>
    <property type="gene ID" value="jg25356"/>
</dbReference>
<evidence type="ECO:0000256" key="3">
    <source>
        <dbReference type="ARBA" id="ARBA00022630"/>
    </source>
</evidence>
<dbReference type="EC" id="1.8.3.2" evidence="9"/>
<reference evidence="13" key="1">
    <citation type="submission" date="2022-11" db="UniProtKB">
        <authorList>
            <consortium name="WormBaseParasite"/>
        </authorList>
    </citation>
    <scope>IDENTIFICATION</scope>
</reference>
<dbReference type="InterPro" id="IPR017905">
    <property type="entry name" value="ERV/ALR_sulphydryl_oxidase"/>
</dbReference>
<keyword evidence="5 9" id="KW-0560">Oxidoreductase</keyword>
<evidence type="ECO:0000256" key="4">
    <source>
        <dbReference type="ARBA" id="ARBA00022827"/>
    </source>
</evidence>
<evidence type="ECO:0000256" key="7">
    <source>
        <dbReference type="ARBA" id="ARBA00023157"/>
    </source>
</evidence>
<dbReference type="InterPro" id="IPR036774">
    <property type="entry name" value="ERV/ALR_sulphydryl_oxid_sf"/>
</dbReference>
<dbReference type="Pfam" id="PF04777">
    <property type="entry name" value="Evr1_Alr"/>
    <property type="match status" value="1"/>
</dbReference>
<evidence type="ECO:0000313" key="12">
    <source>
        <dbReference type="Proteomes" id="UP000887574"/>
    </source>
</evidence>
<feature type="region of interest" description="Disordered" evidence="10">
    <location>
        <begin position="15"/>
        <end position="36"/>
    </location>
</feature>
<dbReference type="Proteomes" id="UP000887574">
    <property type="component" value="Unplaced"/>
</dbReference>
<dbReference type="InterPro" id="IPR039799">
    <property type="entry name" value="ALR/ERV"/>
</dbReference>
<feature type="compositionally biased region" description="Basic and acidic residues" evidence="10">
    <location>
        <begin position="22"/>
        <end position="36"/>
    </location>
</feature>
<comment type="subcellular location">
    <subcellularLocation>
        <location evidence="2">Mitochondrion intermembrane space</location>
    </subcellularLocation>
</comment>
<sequence>MMMWSKKLAAKKEANKASFNGKADEKTPVVKRSDCPVNKDELGRSTWNLLHTIAAVFPDRPTDTQKKDVVDTLTSLSKTYPCAHCAEDFRKDLVENPPQVEDREKLSKWMCELHNRVNEKIGKDIFDCSRTNERWFEGWRDGSCD</sequence>
<protein>
    <recommendedName>
        <fullName evidence="9">Sulfhydryl oxidase</fullName>
        <ecNumber evidence="9">1.8.3.2</ecNumber>
    </recommendedName>
</protein>
<dbReference type="PROSITE" id="PS51324">
    <property type="entry name" value="ERV_ALR"/>
    <property type="match status" value="1"/>
</dbReference>
<dbReference type="PANTHER" id="PTHR12645:SF0">
    <property type="entry name" value="FAD-LINKED SULFHYDRYL OXIDASE ALR"/>
    <property type="match status" value="1"/>
</dbReference>
<keyword evidence="6" id="KW-0496">Mitochondrion</keyword>
<comment type="catalytic activity">
    <reaction evidence="8 9">
        <text>2 R'C(R)SH + O2 = R'C(R)S-S(R)CR' + H2O2</text>
        <dbReference type="Rhea" id="RHEA:17357"/>
        <dbReference type="ChEBI" id="CHEBI:15379"/>
        <dbReference type="ChEBI" id="CHEBI:16240"/>
        <dbReference type="ChEBI" id="CHEBI:16520"/>
        <dbReference type="ChEBI" id="CHEBI:17412"/>
        <dbReference type="EC" id="1.8.3.2"/>
    </reaction>
</comment>
<keyword evidence="4 9" id="KW-0274">FAD</keyword>
<organism evidence="12 13">
    <name type="scientific">Ditylenchus dipsaci</name>
    <dbReference type="NCBI Taxonomy" id="166011"/>
    <lineage>
        <taxon>Eukaryota</taxon>
        <taxon>Metazoa</taxon>
        <taxon>Ecdysozoa</taxon>
        <taxon>Nematoda</taxon>
        <taxon>Chromadorea</taxon>
        <taxon>Rhabditida</taxon>
        <taxon>Tylenchina</taxon>
        <taxon>Tylenchomorpha</taxon>
        <taxon>Sphaerularioidea</taxon>
        <taxon>Anguinidae</taxon>
        <taxon>Anguininae</taxon>
        <taxon>Ditylenchus</taxon>
    </lineage>
</organism>
<evidence type="ECO:0000256" key="1">
    <source>
        <dbReference type="ARBA" id="ARBA00001974"/>
    </source>
</evidence>
<evidence type="ECO:0000256" key="8">
    <source>
        <dbReference type="ARBA" id="ARBA00048864"/>
    </source>
</evidence>
<name>A0A915DZJ8_9BILA</name>
<dbReference type="SUPFAM" id="SSF69000">
    <property type="entry name" value="FAD-dependent thiol oxidase"/>
    <property type="match status" value="1"/>
</dbReference>
<evidence type="ECO:0000256" key="5">
    <source>
        <dbReference type="ARBA" id="ARBA00023002"/>
    </source>
</evidence>
<dbReference type="GO" id="GO:0050660">
    <property type="term" value="F:flavin adenine dinucleotide binding"/>
    <property type="evidence" value="ECO:0007669"/>
    <property type="project" value="TreeGrafter"/>
</dbReference>
<keyword evidence="3 9" id="KW-0285">Flavoprotein</keyword>
<dbReference type="AlphaFoldDB" id="A0A915DZJ8"/>
<evidence type="ECO:0000256" key="10">
    <source>
        <dbReference type="SAM" id="MobiDB-lite"/>
    </source>
</evidence>